<accession>A0A5B0RPY6</accession>
<dbReference type="AlphaFoldDB" id="A0A5B0RPY6"/>
<comment type="caution">
    <text evidence="1">The sequence shown here is derived from an EMBL/GenBank/DDBJ whole genome shotgun (WGS) entry which is preliminary data.</text>
</comment>
<sequence>MKIGDEVILTTFEIPFPSLVVLSRLEAAVLNAGRNLVIEYEWSQSIKAGVSVSSHDLPVVARERSKLKPTSHSAHWTSPAFINTASHPPLNLSLPHPQFNRRLFPGETS</sequence>
<evidence type="ECO:0000313" key="1">
    <source>
        <dbReference type="EMBL" id="KAA1127268.1"/>
    </source>
</evidence>
<gene>
    <name evidence="1" type="ORF">PGTUg99_033419</name>
</gene>
<proteinExistence type="predicted"/>
<evidence type="ECO:0000313" key="2">
    <source>
        <dbReference type="Proteomes" id="UP000325313"/>
    </source>
</evidence>
<dbReference type="EMBL" id="VDEP01000169">
    <property type="protein sequence ID" value="KAA1127268.1"/>
    <property type="molecule type" value="Genomic_DNA"/>
</dbReference>
<organism evidence="1 2">
    <name type="scientific">Puccinia graminis f. sp. tritici</name>
    <dbReference type="NCBI Taxonomy" id="56615"/>
    <lineage>
        <taxon>Eukaryota</taxon>
        <taxon>Fungi</taxon>
        <taxon>Dikarya</taxon>
        <taxon>Basidiomycota</taxon>
        <taxon>Pucciniomycotina</taxon>
        <taxon>Pucciniomycetes</taxon>
        <taxon>Pucciniales</taxon>
        <taxon>Pucciniaceae</taxon>
        <taxon>Puccinia</taxon>
    </lineage>
</organism>
<dbReference type="Proteomes" id="UP000325313">
    <property type="component" value="Unassembled WGS sequence"/>
</dbReference>
<name>A0A5B0RPY6_PUCGR</name>
<reference evidence="1 2" key="1">
    <citation type="submission" date="2019-05" db="EMBL/GenBank/DDBJ databases">
        <title>Emergence of the Ug99 lineage of the wheat stem rust pathogen through somatic hybridization.</title>
        <authorList>
            <person name="Li F."/>
            <person name="Upadhyaya N.M."/>
            <person name="Sperschneider J."/>
            <person name="Matny O."/>
            <person name="Nguyen-Phuc H."/>
            <person name="Mago R."/>
            <person name="Raley C."/>
            <person name="Miller M.E."/>
            <person name="Silverstein K.A.T."/>
            <person name="Henningsen E."/>
            <person name="Hirsch C.D."/>
            <person name="Visser B."/>
            <person name="Pretorius Z.A."/>
            <person name="Steffenson B.J."/>
            <person name="Schwessinger B."/>
            <person name="Dodds P.N."/>
            <person name="Figueroa M."/>
        </authorList>
    </citation>
    <scope>NUCLEOTIDE SEQUENCE [LARGE SCALE GENOMIC DNA]</scope>
    <source>
        <strain evidence="1 2">Ug99</strain>
    </source>
</reference>
<protein>
    <submittedName>
        <fullName evidence="1">Uncharacterized protein</fullName>
    </submittedName>
</protein>